<dbReference type="EC" id="2.10.1.1" evidence="11"/>
<comment type="caution">
    <text evidence="13">The sequence shown here is derived from an EMBL/GenBank/DDBJ whole genome shotgun (WGS) entry which is preliminary data.</text>
</comment>
<keyword evidence="5 11" id="KW-0500">Molybdenum</keyword>
<dbReference type="NCBIfam" id="NF045515">
    <property type="entry name" value="Glp_gephyrin"/>
    <property type="match status" value="1"/>
</dbReference>
<comment type="pathway">
    <text evidence="3 11">Cofactor biosynthesis; molybdopterin biosynthesis.</text>
</comment>
<evidence type="ECO:0000256" key="8">
    <source>
        <dbReference type="ARBA" id="ARBA00022842"/>
    </source>
</evidence>
<dbReference type="InterPro" id="IPR005110">
    <property type="entry name" value="MoeA_linker/N"/>
</dbReference>
<keyword evidence="14" id="KW-1185">Reference proteome</keyword>
<evidence type="ECO:0000256" key="1">
    <source>
        <dbReference type="ARBA" id="ARBA00001946"/>
    </source>
</evidence>
<dbReference type="GO" id="GO:0006777">
    <property type="term" value="P:Mo-molybdopterin cofactor biosynthetic process"/>
    <property type="evidence" value="ECO:0007669"/>
    <property type="project" value="UniProtKB-UniRule"/>
</dbReference>
<dbReference type="SMART" id="SM00852">
    <property type="entry name" value="MoCF_biosynth"/>
    <property type="match status" value="1"/>
</dbReference>
<evidence type="ECO:0000313" key="13">
    <source>
        <dbReference type="EMBL" id="TGU70800.1"/>
    </source>
</evidence>
<dbReference type="InterPro" id="IPR038987">
    <property type="entry name" value="MoeA-like"/>
</dbReference>
<keyword evidence="9 11" id="KW-0501">Molybdenum cofactor biosynthesis</keyword>
<dbReference type="Pfam" id="PF03453">
    <property type="entry name" value="MoeA_N"/>
    <property type="match status" value="1"/>
</dbReference>
<comment type="cofactor">
    <cofactor evidence="1 11">
        <name>Mg(2+)</name>
        <dbReference type="ChEBI" id="CHEBI:18420"/>
    </cofactor>
</comment>
<feature type="domain" description="MoaB/Mog" evidence="12">
    <location>
        <begin position="175"/>
        <end position="312"/>
    </location>
</feature>
<dbReference type="UniPathway" id="UPA00344"/>
<comment type="function">
    <text evidence="2 11">Catalyzes the insertion of molybdate into adenylated molybdopterin with the concomitant release of AMP.</text>
</comment>
<protein>
    <recommendedName>
        <fullName evidence="11">Molybdopterin molybdenumtransferase</fullName>
        <ecNumber evidence="11">2.10.1.1</ecNumber>
    </recommendedName>
</protein>
<dbReference type="InterPro" id="IPR036425">
    <property type="entry name" value="MoaB/Mog-like_dom_sf"/>
</dbReference>
<dbReference type="Pfam" id="PF00994">
    <property type="entry name" value="MoCF_biosynth"/>
    <property type="match status" value="1"/>
</dbReference>
<dbReference type="InterPro" id="IPR001453">
    <property type="entry name" value="MoaB/Mog_dom"/>
</dbReference>
<dbReference type="NCBIfam" id="TIGR00177">
    <property type="entry name" value="molyb_syn"/>
    <property type="match status" value="1"/>
</dbReference>
<evidence type="ECO:0000256" key="11">
    <source>
        <dbReference type="RuleBase" id="RU365090"/>
    </source>
</evidence>
<dbReference type="FunFam" id="3.40.980.10:FF:000004">
    <property type="entry name" value="Molybdopterin molybdenumtransferase"/>
    <property type="match status" value="1"/>
</dbReference>
<evidence type="ECO:0000256" key="7">
    <source>
        <dbReference type="ARBA" id="ARBA00022723"/>
    </source>
</evidence>
<comment type="catalytic activity">
    <reaction evidence="10">
        <text>adenylyl-molybdopterin + molybdate = Mo-molybdopterin + AMP + H(+)</text>
        <dbReference type="Rhea" id="RHEA:35047"/>
        <dbReference type="ChEBI" id="CHEBI:15378"/>
        <dbReference type="ChEBI" id="CHEBI:36264"/>
        <dbReference type="ChEBI" id="CHEBI:62727"/>
        <dbReference type="ChEBI" id="CHEBI:71302"/>
        <dbReference type="ChEBI" id="CHEBI:456215"/>
        <dbReference type="EC" id="2.10.1.1"/>
    </reaction>
</comment>
<evidence type="ECO:0000256" key="9">
    <source>
        <dbReference type="ARBA" id="ARBA00023150"/>
    </source>
</evidence>
<dbReference type="GO" id="GO:0005829">
    <property type="term" value="C:cytosol"/>
    <property type="evidence" value="ECO:0007669"/>
    <property type="project" value="TreeGrafter"/>
</dbReference>
<evidence type="ECO:0000313" key="14">
    <source>
        <dbReference type="Proteomes" id="UP000306416"/>
    </source>
</evidence>
<evidence type="ECO:0000256" key="6">
    <source>
        <dbReference type="ARBA" id="ARBA00022679"/>
    </source>
</evidence>
<dbReference type="AlphaFoldDB" id="A0A4S1CCP6"/>
<keyword evidence="7 11" id="KW-0479">Metal-binding</keyword>
<dbReference type="PANTHER" id="PTHR10192">
    <property type="entry name" value="MOLYBDOPTERIN BIOSYNTHESIS PROTEIN"/>
    <property type="match status" value="1"/>
</dbReference>
<dbReference type="Pfam" id="PF03454">
    <property type="entry name" value="MoeA_C"/>
    <property type="match status" value="1"/>
</dbReference>
<keyword evidence="6 11" id="KW-0808">Transferase</keyword>
<dbReference type="InterPro" id="IPR005111">
    <property type="entry name" value="MoeA_C_domain_IV"/>
</dbReference>
<dbReference type="RefSeq" id="WP_135872144.1">
    <property type="nucleotide sequence ID" value="NZ_SRSC01000004.1"/>
</dbReference>
<comment type="similarity">
    <text evidence="4 11">Belongs to the MoeA family.</text>
</comment>
<keyword evidence="8 11" id="KW-0460">Magnesium</keyword>
<evidence type="ECO:0000256" key="10">
    <source>
        <dbReference type="ARBA" id="ARBA00047317"/>
    </source>
</evidence>
<dbReference type="Gene3D" id="2.40.340.10">
    <property type="entry name" value="MoeA, C-terminal, domain IV"/>
    <property type="match status" value="1"/>
</dbReference>
<dbReference type="Gene3D" id="2.170.190.11">
    <property type="entry name" value="Molybdopterin biosynthesis moea protein, domain 3"/>
    <property type="match status" value="1"/>
</dbReference>
<dbReference type="EMBL" id="SRSC01000004">
    <property type="protein sequence ID" value="TGU70800.1"/>
    <property type="molecule type" value="Genomic_DNA"/>
</dbReference>
<name>A0A4S1CCP6_9BACT</name>
<dbReference type="GO" id="GO:0061599">
    <property type="term" value="F:molybdopterin molybdotransferase activity"/>
    <property type="evidence" value="ECO:0007669"/>
    <property type="project" value="UniProtKB-UniRule"/>
</dbReference>
<evidence type="ECO:0000256" key="4">
    <source>
        <dbReference type="ARBA" id="ARBA00010763"/>
    </source>
</evidence>
<dbReference type="Gene3D" id="3.90.105.10">
    <property type="entry name" value="Molybdopterin biosynthesis moea protein, domain 2"/>
    <property type="match status" value="1"/>
</dbReference>
<dbReference type="PANTHER" id="PTHR10192:SF5">
    <property type="entry name" value="GEPHYRIN"/>
    <property type="match status" value="1"/>
</dbReference>
<sequence>MPSFEEARGIILAHVKPLGEETVPLMDAFGRLVSRDIIAPWDLPLYDNSAMDGFAVHAADCTSAPTRLNITGFLPAGGDVAAMVEPGCAVRIMTGAPIPPGCNAVVPIEEAEVDGDHVVISHKVLPRQHVRVRGGDVGAGAPVLAEGTGIRPAEVGMLAAMGQALVPVYRKARIAILSTGDELIELGERPVSGKVINSNALSLAAAVREAGAEPVLVGIARDNVESHREKMLQALCCDALITSAGVSAGDRDLVREVAAGLGAEELFWKIGMKPGGPTAFSTWQGKPIFSLPGNPVSTMVTFELLVKPALLKMMGHRKVVPPFVKGILAEDAHKKPGKLHFIRVTVKKRHGRHVAYCAGEQHTAILSTMTRCDALAALPCDATFIPAGSEVDLALLREVDLVSECEAAVGYLH</sequence>
<accession>A0A4S1CCP6</accession>
<evidence type="ECO:0000256" key="5">
    <source>
        <dbReference type="ARBA" id="ARBA00022505"/>
    </source>
</evidence>
<organism evidence="13 14">
    <name type="scientific">Geomonas terrae</name>
    <dbReference type="NCBI Taxonomy" id="2562681"/>
    <lineage>
        <taxon>Bacteria</taxon>
        <taxon>Pseudomonadati</taxon>
        <taxon>Thermodesulfobacteriota</taxon>
        <taxon>Desulfuromonadia</taxon>
        <taxon>Geobacterales</taxon>
        <taxon>Geobacteraceae</taxon>
        <taxon>Geomonas</taxon>
    </lineage>
</organism>
<dbReference type="CDD" id="cd00887">
    <property type="entry name" value="MoeA"/>
    <property type="match status" value="1"/>
</dbReference>
<evidence type="ECO:0000256" key="2">
    <source>
        <dbReference type="ARBA" id="ARBA00002901"/>
    </source>
</evidence>
<evidence type="ECO:0000256" key="3">
    <source>
        <dbReference type="ARBA" id="ARBA00005046"/>
    </source>
</evidence>
<gene>
    <name evidence="13" type="ORF">E4633_17570</name>
</gene>
<dbReference type="GO" id="GO:0046872">
    <property type="term" value="F:metal ion binding"/>
    <property type="evidence" value="ECO:0007669"/>
    <property type="project" value="UniProtKB-UniRule"/>
</dbReference>
<proteinExistence type="inferred from homology"/>
<dbReference type="InterPro" id="IPR036688">
    <property type="entry name" value="MoeA_C_domain_IV_sf"/>
</dbReference>
<dbReference type="SUPFAM" id="SSF63882">
    <property type="entry name" value="MoeA N-terminal region -like"/>
    <property type="match status" value="1"/>
</dbReference>
<dbReference type="Proteomes" id="UP000306416">
    <property type="component" value="Unassembled WGS sequence"/>
</dbReference>
<dbReference type="SUPFAM" id="SSF53218">
    <property type="entry name" value="Molybdenum cofactor biosynthesis proteins"/>
    <property type="match status" value="1"/>
</dbReference>
<evidence type="ECO:0000259" key="12">
    <source>
        <dbReference type="SMART" id="SM00852"/>
    </source>
</evidence>
<dbReference type="Gene3D" id="3.40.980.10">
    <property type="entry name" value="MoaB/Mog-like domain"/>
    <property type="match status" value="1"/>
</dbReference>
<reference evidence="13 14" key="1">
    <citation type="submission" date="2019-04" db="EMBL/GenBank/DDBJ databases">
        <title>Geobacter oryzae sp. nov., ferric-reducing bacteria isolated from paddy soil.</title>
        <authorList>
            <person name="Xu Z."/>
            <person name="Masuda Y."/>
            <person name="Itoh H."/>
            <person name="Senoo K."/>
        </authorList>
    </citation>
    <scope>NUCLEOTIDE SEQUENCE [LARGE SCALE GENOMIC DNA]</scope>
    <source>
        <strain evidence="13 14">Red111</strain>
    </source>
</reference>
<dbReference type="SUPFAM" id="SSF63867">
    <property type="entry name" value="MoeA C-terminal domain-like"/>
    <property type="match status" value="1"/>
</dbReference>
<dbReference type="InterPro" id="IPR036135">
    <property type="entry name" value="MoeA_linker/N_sf"/>
</dbReference>